<organism evidence="1">
    <name type="scientific">Planktothricoides sp. SpSt-374</name>
    <dbReference type="NCBI Taxonomy" id="2282167"/>
    <lineage>
        <taxon>Bacteria</taxon>
        <taxon>Bacillati</taxon>
        <taxon>Cyanobacteriota</taxon>
        <taxon>Cyanophyceae</taxon>
        <taxon>Oscillatoriophycideae</taxon>
        <taxon>Oscillatoriales</taxon>
        <taxon>Oscillatoriaceae</taxon>
        <taxon>Planktothricoides</taxon>
    </lineage>
</organism>
<gene>
    <name evidence="1" type="ORF">ENR15_20205</name>
</gene>
<proteinExistence type="predicted"/>
<reference evidence="1" key="1">
    <citation type="journal article" date="2020" name="mSystems">
        <title>Genome- and Community-Level Interaction Insights into Carbon Utilization and Element Cycling Functions of Hydrothermarchaeota in Hydrothermal Sediment.</title>
        <authorList>
            <person name="Zhou Z."/>
            <person name="Liu Y."/>
            <person name="Xu W."/>
            <person name="Pan J."/>
            <person name="Luo Z.H."/>
            <person name="Li M."/>
        </authorList>
    </citation>
    <scope>NUCLEOTIDE SEQUENCE [LARGE SCALE GENOMIC DNA]</scope>
    <source>
        <strain evidence="1">SpSt-374</strain>
    </source>
</reference>
<name>A0A7C3VML0_9CYAN</name>
<protein>
    <submittedName>
        <fullName evidence="1">Uncharacterized protein</fullName>
    </submittedName>
</protein>
<comment type="caution">
    <text evidence="1">The sequence shown here is derived from an EMBL/GenBank/DDBJ whole genome shotgun (WGS) entry which is preliminary data.</text>
</comment>
<evidence type="ECO:0000313" key="1">
    <source>
        <dbReference type="EMBL" id="HGG02897.1"/>
    </source>
</evidence>
<accession>A0A7C3VML0</accession>
<dbReference type="EMBL" id="DSPX01000201">
    <property type="protein sequence ID" value="HGG02897.1"/>
    <property type="molecule type" value="Genomic_DNA"/>
</dbReference>
<sequence length="125" mass="14124">MTSVKEQIEAEAKDWIDRRRDQKMLLNPWATLHAICWVGSDGAKKEGYSENLAEFVAASKLAVGMNKIDQMLNQRDHCSYCGTRFRVENLSLCRCGNVYCYKCIWNLGIHPNGNRACYCGGEVVG</sequence>
<dbReference type="AlphaFoldDB" id="A0A7C3VML0"/>